<dbReference type="eggNOG" id="ENOG502S6K1">
    <property type="taxonomic scope" value="Eukaryota"/>
</dbReference>
<dbReference type="Proteomes" id="UP000001514">
    <property type="component" value="Unassembled WGS sequence"/>
</dbReference>
<organism evidence="2">
    <name type="scientific">Selaginella moellendorffii</name>
    <name type="common">Spikemoss</name>
    <dbReference type="NCBI Taxonomy" id="88036"/>
    <lineage>
        <taxon>Eukaryota</taxon>
        <taxon>Viridiplantae</taxon>
        <taxon>Streptophyta</taxon>
        <taxon>Embryophyta</taxon>
        <taxon>Tracheophyta</taxon>
        <taxon>Lycopodiopsida</taxon>
        <taxon>Selaginellales</taxon>
        <taxon>Selaginellaceae</taxon>
        <taxon>Selaginella</taxon>
    </lineage>
</organism>
<accession>D8STK7</accession>
<evidence type="ECO:0000313" key="1">
    <source>
        <dbReference type="EMBL" id="EFJ12218.1"/>
    </source>
</evidence>
<dbReference type="PANTHER" id="PTHR33266">
    <property type="entry name" value="CHROMOSOME 15, WHOLE GENOME SHOTGUN SEQUENCE"/>
    <property type="match status" value="1"/>
</dbReference>
<dbReference type="Gramene" id="EFJ12218">
    <property type="protein sequence ID" value="EFJ12218"/>
    <property type="gene ID" value="SELMODRAFT_425583"/>
</dbReference>
<name>D8STK7_SELML</name>
<sequence length="880" mass="97923">MTRKRARQEVFSRSSEEVEEDEPRLCAPHVLSFLKEAFERKYQTVSGLDNVELLRAELQEVGEDWLRGKNRIAPMVTMVQSSGWGKSRTTCELATRGVFVVYCSFASPSGSAYPPRSAIADFFYDSAVTLLSSGPLLVSQSRFMLFCMDYFESCIDTAVETKLEPEAFLKELMLGARVWNIVRDKINGRKHDREKLSRKLEPVLLRLHGKESNVWDEWEDLLLLARRRTKIRNKLKDFPASPSGKLQVLSDRTRATRVLPDTGAVAAIFIDTCSSIIKSLAPGPEAHPGDRVGAEGAVVAHPLYCMFAARSPPETGSLSLDHVTDSGRLFAYGRPLWAAMYKACGSRVQVLAVEKLLGGTGTSNKFHHNGTISIEAKLAVLCSRVCIDINPQASIVSRMVASHLLTVESISDDRERVWTDWAVEPAVAAAAALVLRRQPINEPKASGWKICLEELQEGLQKGWIDAGCKAELVARLLLLLAVDRLEKHVFDCFTLEELCGSLCGKTLLCIEDVSQRKSWEKVAKAKFLCLQFKRLDIPPKELTKEQMFALGKAGVGIICPKGGVDMILVGFTGDTFSLETMTLVLLKVSLWGQPLKLDVEFAKCSREFSGIAPELQVPYASLFLNLGDMPGSVSFRRGKAVKEVLLNTRPANASMALALKEVFPQCRGVRLWEKNKGELFKQGNSYEAWKAYFKGCFKLQNVVAIQGLKAFLDAKRVEDLLKFSLRSTKGMRMLEQRSQERCSKRMYCFVGKCKELIQAGAPAGRSLMYGWVLCALNPYPRVRSWWLTDLGQNLGAKLEVQFMAAADPAKTDSVTLSPLKLTSQLGHDDLHQLNLPSALITGPRKTTPLKHDSSSQLILNMRLKVDVVWTSRGNHTQIKG</sequence>
<evidence type="ECO:0000313" key="2">
    <source>
        <dbReference type="Proteomes" id="UP000001514"/>
    </source>
</evidence>
<proteinExistence type="predicted"/>
<dbReference type="HOGENOM" id="CLU_009733_0_0_1"/>
<dbReference type="KEGG" id="smo:SELMODRAFT_425583"/>
<dbReference type="PANTHER" id="PTHR33266:SF1">
    <property type="entry name" value="F-BOX DOMAIN-CONTAINING PROTEIN"/>
    <property type="match status" value="1"/>
</dbReference>
<reference evidence="1 2" key="1">
    <citation type="journal article" date="2011" name="Science">
        <title>The Selaginella genome identifies genetic changes associated with the evolution of vascular plants.</title>
        <authorList>
            <person name="Banks J.A."/>
            <person name="Nishiyama T."/>
            <person name="Hasebe M."/>
            <person name="Bowman J.L."/>
            <person name="Gribskov M."/>
            <person name="dePamphilis C."/>
            <person name="Albert V.A."/>
            <person name="Aono N."/>
            <person name="Aoyama T."/>
            <person name="Ambrose B.A."/>
            <person name="Ashton N.W."/>
            <person name="Axtell M.J."/>
            <person name="Barker E."/>
            <person name="Barker M.S."/>
            <person name="Bennetzen J.L."/>
            <person name="Bonawitz N.D."/>
            <person name="Chapple C."/>
            <person name="Cheng C."/>
            <person name="Correa L.G."/>
            <person name="Dacre M."/>
            <person name="DeBarry J."/>
            <person name="Dreyer I."/>
            <person name="Elias M."/>
            <person name="Engstrom E.M."/>
            <person name="Estelle M."/>
            <person name="Feng L."/>
            <person name="Finet C."/>
            <person name="Floyd S.K."/>
            <person name="Frommer W.B."/>
            <person name="Fujita T."/>
            <person name="Gramzow L."/>
            <person name="Gutensohn M."/>
            <person name="Harholt J."/>
            <person name="Hattori M."/>
            <person name="Heyl A."/>
            <person name="Hirai T."/>
            <person name="Hiwatashi Y."/>
            <person name="Ishikawa M."/>
            <person name="Iwata M."/>
            <person name="Karol K.G."/>
            <person name="Koehler B."/>
            <person name="Kolukisaoglu U."/>
            <person name="Kubo M."/>
            <person name="Kurata T."/>
            <person name="Lalonde S."/>
            <person name="Li K."/>
            <person name="Li Y."/>
            <person name="Litt A."/>
            <person name="Lyons E."/>
            <person name="Manning G."/>
            <person name="Maruyama T."/>
            <person name="Michael T.P."/>
            <person name="Mikami K."/>
            <person name="Miyazaki S."/>
            <person name="Morinaga S."/>
            <person name="Murata T."/>
            <person name="Mueller-Roeber B."/>
            <person name="Nelson D.R."/>
            <person name="Obara M."/>
            <person name="Oguri Y."/>
            <person name="Olmstead R.G."/>
            <person name="Onodera N."/>
            <person name="Petersen B.L."/>
            <person name="Pils B."/>
            <person name="Prigge M."/>
            <person name="Rensing S.A."/>
            <person name="Riano-Pachon D.M."/>
            <person name="Roberts A.W."/>
            <person name="Sato Y."/>
            <person name="Scheller H.V."/>
            <person name="Schulz B."/>
            <person name="Schulz C."/>
            <person name="Shakirov E.V."/>
            <person name="Shibagaki N."/>
            <person name="Shinohara N."/>
            <person name="Shippen D.E."/>
            <person name="Soerensen I."/>
            <person name="Sotooka R."/>
            <person name="Sugimoto N."/>
            <person name="Sugita M."/>
            <person name="Sumikawa N."/>
            <person name="Tanurdzic M."/>
            <person name="Theissen G."/>
            <person name="Ulvskov P."/>
            <person name="Wakazuki S."/>
            <person name="Weng J.K."/>
            <person name="Willats W.W."/>
            <person name="Wipf D."/>
            <person name="Wolf P.G."/>
            <person name="Yang L."/>
            <person name="Zimmer A.D."/>
            <person name="Zhu Q."/>
            <person name="Mitros T."/>
            <person name="Hellsten U."/>
            <person name="Loque D."/>
            <person name="Otillar R."/>
            <person name="Salamov A."/>
            <person name="Schmutz J."/>
            <person name="Shapiro H."/>
            <person name="Lindquist E."/>
            <person name="Lucas S."/>
            <person name="Rokhsar D."/>
            <person name="Grigoriev I.V."/>
        </authorList>
    </citation>
    <scope>NUCLEOTIDE SEQUENCE [LARGE SCALE GENOMIC DNA]</scope>
</reference>
<keyword evidence="2" id="KW-1185">Reference proteome</keyword>
<dbReference type="EMBL" id="GL377640">
    <property type="protein sequence ID" value="EFJ12218.1"/>
    <property type="molecule type" value="Genomic_DNA"/>
</dbReference>
<gene>
    <name evidence="1" type="ORF">SELMODRAFT_425583</name>
</gene>
<dbReference type="AlphaFoldDB" id="D8STK7"/>
<protein>
    <submittedName>
        <fullName evidence="1">Uncharacterized protein</fullName>
    </submittedName>
</protein>
<dbReference type="InParanoid" id="D8STK7"/>